<dbReference type="InterPro" id="IPR008920">
    <property type="entry name" value="TF_FadR/GntR_C"/>
</dbReference>
<keyword evidence="3" id="KW-0804">Transcription</keyword>
<evidence type="ECO:0000313" key="6">
    <source>
        <dbReference type="Proteomes" id="UP001595884"/>
    </source>
</evidence>
<dbReference type="CDD" id="cd07377">
    <property type="entry name" value="WHTH_GntR"/>
    <property type="match status" value="1"/>
</dbReference>
<organism evidence="5 6">
    <name type="scientific">Glutamicibacter bergerei</name>
    <dbReference type="NCBI Taxonomy" id="256702"/>
    <lineage>
        <taxon>Bacteria</taxon>
        <taxon>Bacillati</taxon>
        <taxon>Actinomycetota</taxon>
        <taxon>Actinomycetes</taxon>
        <taxon>Micrococcales</taxon>
        <taxon>Micrococcaceae</taxon>
        <taxon>Glutamicibacter</taxon>
    </lineage>
</organism>
<dbReference type="SMART" id="SM00895">
    <property type="entry name" value="FCD"/>
    <property type="match status" value="1"/>
</dbReference>
<evidence type="ECO:0000256" key="1">
    <source>
        <dbReference type="ARBA" id="ARBA00023015"/>
    </source>
</evidence>
<dbReference type="Gene3D" id="1.20.120.530">
    <property type="entry name" value="GntR ligand-binding domain-like"/>
    <property type="match status" value="1"/>
</dbReference>
<dbReference type="InterPro" id="IPR036390">
    <property type="entry name" value="WH_DNA-bd_sf"/>
</dbReference>
<dbReference type="Pfam" id="PF07729">
    <property type="entry name" value="FCD"/>
    <property type="match status" value="1"/>
</dbReference>
<keyword evidence="2" id="KW-0238">DNA-binding</keyword>
<dbReference type="RefSeq" id="WP_346059563.1">
    <property type="nucleotide sequence ID" value="NZ_BAAAVQ010000049.1"/>
</dbReference>
<sequence>MSKLTFTPAVPTLTYERVVQQIEEAILSKEIEPGQHLPSERELMVQFSVSRSTVREALRVLQSQGLIASRPGSRSGPVVLPISSDILERSFANMARVASLSLAELVQFRIVLESSACQLAAVMHNQEQLATMRDAIERMELKTTSGSEAFNRADLDFHAAVWEASHNGILRICGEAVSGAILNVMDEQMSHSENESREMKKVVALDRAIFDAIARGDSAAAGKAAKTAISSYFNAALDAEALRGVQALIGEANGAEARS</sequence>
<gene>
    <name evidence="5" type="ORF">ACFO7V_11880</name>
</gene>
<dbReference type="PRINTS" id="PR00035">
    <property type="entry name" value="HTHGNTR"/>
</dbReference>
<keyword evidence="1" id="KW-0805">Transcription regulation</keyword>
<comment type="caution">
    <text evidence="5">The sequence shown here is derived from an EMBL/GenBank/DDBJ whole genome shotgun (WGS) entry which is preliminary data.</text>
</comment>
<dbReference type="InterPro" id="IPR000524">
    <property type="entry name" value="Tscrpt_reg_HTH_GntR"/>
</dbReference>
<proteinExistence type="predicted"/>
<dbReference type="InterPro" id="IPR011711">
    <property type="entry name" value="GntR_C"/>
</dbReference>
<dbReference type="SUPFAM" id="SSF48008">
    <property type="entry name" value="GntR ligand-binding domain-like"/>
    <property type="match status" value="1"/>
</dbReference>
<evidence type="ECO:0000256" key="2">
    <source>
        <dbReference type="ARBA" id="ARBA00023125"/>
    </source>
</evidence>
<evidence type="ECO:0000313" key="5">
    <source>
        <dbReference type="EMBL" id="MFC4716830.1"/>
    </source>
</evidence>
<dbReference type="Pfam" id="PF00392">
    <property type="entry name" value="GntR"/>
    <property type="match status" value="1"/>
</dbReference>
<reference evidence="6" key="1">
    <citation type="journal article" date="2019" name="Int. J. Syst. Evol. Microbiol.">
        <title>The Global Catalogue of Microorganisms (GCM) 10K type strain sequencing project: providing services to taxonomists for standard genome sequencing and annotation.</title>
        <authorList>
            <consortium name="The Broad Institute Genomics Platform"/>
            <consortium name="The Broad Institute Genome Sequencing Center for Infectious Disease"/>
            <person name="Wu L."/>
            <person name="Ma J."/>
        </authorList>
    </citation>
    <scope>NUCLEOTIDE SEQUENCE [LARGE SCALE GENOMIC DNA]</scope>
    <source>
        <strain evidence="6">CGMCC 1.12849</strain>
    </source>
</reference>
<name>A0ABV9MML2_9MICC</name>
<dbReference type="SUPFAM" id="SSF46785">
    <property type="entry name" value="Winged helix' DNA-binding domain"/>
    <property type="match status" value="1"/>
</dbReference>
<dbReference type="InterPro" id="IPR036388">
    <property type="entry name" value="WH-like_DNA-bd_sf"/>
</dbReference>
<dbReference type="PANTHER" id="PTHR43537">
    <property type="entry name" value="TRANSCRIPTIONAL REGULATOR, GNTR FAMILY"/>
    <property type="match status" value="1"/>
</dbReference>
<dbReference type="EMBL" id="JBHSHE010000055">
    <property type="protein sequence ID" value="MFC4716830.1"/>
    <property type="molecule type" value="Genomic_DNA"/>
</dbReference>
<accession>A0ABV9MML2</accession>
<evidence type="ECO:0000259" key="4">
    <source>
        <dbReference type="PROSITE" id="PS50949"/>
    </source>
</evidence>
<dbReference type="PANTHER" id="PTHR43537:SF44">
    <property type="entry name" value="GNTR FAMILY REGULATORY PROTEIN"/>
    <property type="match status" value="1"/>
</dbReference>
<dbReference type="PROSITE" id="PS50949">
    <property type="entry name" value="HTH_GNTR"/>
    <property type="match status" value="1"/>
</dbReference>
<feature type="domain" description="HTH gntR-type" evidence="4">
    <location>
        <begin position="12"/>
        <end position="82"/>
    </location>
</feature>
<dbReference type="SMART" id="SM00345">
    <property type="entry name" value="HTH_GNTR"/>
    <property type="match status" value="1"/>
</dbReference>
<keyword evidence="6" id="KW-1185">Reference proteome</keyword>
<dbReference type="Gene3D" id="1.10.10.10">
    <property type="entry name" value="Winged helix-like DNA-binding domain superfamily/Winged helix DNA-binding domain"/>
    <property type="match status" value="1"/>
</dbReference>
<dbReference type="Proteomes" id="UP001595884">
    <property type="component" value="Unassembled WGS sequence"/>
</dbReference>
<evidence type="ECO:0000256" key="3">
    <source>
        <dbReference type="ARBA" id="ARBA00023163"/>
    </source>
</evidence>
<protein>
    <submittedName>
        <fullName evidence="5">FadR/GntR family transcriptional regulator</fullName>
    </submittedName>
</protein>